<evidence type="ECO:0000313" key="2">
    <source>
        <dbReference type="EMBL" id="KAJ4491611.1"/>
    </source>
</evidence>
<reference evidence="2" key="1">
    <citation type="submission" date="2022-08" db="EMBL/GenBank/DDBJ databases">
        <authorList>
            <consortium name="DOE Joint Genome Institute"/>
            <person name="Min B."/>
            <person name="Riley R."/>
            <person name="Sierra-Patev S."/>
            <person name="Naranjo-Ortiz M."/>
            <person name="Looney B."/>
            <person name="Konkel Z."/>
            <person name="Slot J.C."/>
            <person name="Sakamoto Y."/>
            <person name="Steenwyk J.L."/>
            <person name="Rokas A."/>
            <person name="Carro J."/>
            <person name="Camarero S."/>
            <person name="Ferreira P."/>
            <person name="Molpeceres G."/>
            <person name="Ruiz-Duenas F.J."/>
            <person name="Serrano A."/>
            <person name="Henrissat B."/>
            <person name="Drula E."/>
            <person name="Hughes K.W."/>
            <person name="Mata J.L."/>
            <person name="Ishikawa N.K."/>
            <person name="Vargas-Isla R."/>
            <person name="Ushijima S."/>
            <person name="Smith C.A."/>
            <person name="Ahrendt S."/>
            <person name="Andreopoulos W."/>
            <person name="He G."/>
            <person name="Labutti K."/>
            <person name="Lipzen A."/>
            <person name="Ng V."/>
            <person name="Sandor L."/>
            <person name="Barry K."/>
            <person name="Martinez A.T."/>
            <person name="Xiao Y."/>
            <person name="Gibbons J.G."/>
            <person name="Terashima K."/>
            <person name="Hibbett D.S."/>
            <person name="Grigoriev I.V."/>
        </authorList>
    </citation>
    <scope>NUCLEOTIDE SEQUENCE</scope>
    <source>
        <strain evidence="2">Sp2 HRB7682 ss15</strain>
    </source>
</reference>
<feature type="region of interest" description="Disordered" evidence="1">
    <location>
        <begin position="1"/>
        <end position="90"/>
    </location>
</feature>
<reference evidence="2" key="2">
    <citation type="journal article" date="2023" name="Proc. Natl. Acad. Sci. U.S.A.">
        <title>A global phylogenomic analysis of the shiitake genus Lentinula.</title>
        <authorList>
            <person name="Sierra-Patev S."/>
            <person name="Min B."/>
            <person name="Naranjo-Ortiz M."/>
            <person name="Looney B."/>
            <person name="Konkel Z."/>
            <person name="Slot J.C."/>
            <person name="Sakamoto Y."/>
            <person name="Steenwyk J.L."/>
            <person name="Rokas A."/>
            <person name="Carro J."/>
            <person name="Camarero S."/>
            <person name="Ferreira P."/>
            <person name="Molpeceres G."/>
            <person name="Ruiz-Duenas F.J."/>
            <person name="Serrano A."/>
            <person name="Henrissat B."/>
            <person name="Drula E."/>
            <person name="Hughes K.W."/>
            <person name="Mata J.L."/>
            <person name="Ishikawa N.K."/>
            <person name="Vargas-Isla R."/>
            <person name="Ushijima S."/>
            <person name="Smith C.A."/>
            <person name="Donoghue J."/>
            <person name="Ahrendt S."/>
            <person name="Andreopoulos W."/>
            <person name="He G."/>
            <person name="LaButti K."/>
            <person name="Lipzen A."/>
            <person name="Ng V."/>
            <person name="Riley R."/>
            <person name="Sandor L."/>
            <person name="Barry K."/>
            <person name="Martinez A.T."/>
            <person name="Xiao Y."/>
            <person name="Gibbons J.G."/>
            <person name="Terashima K."/>
            <person name="Grigoriev I.V."/>
            <person name="Hibbett D."/>
        </authorList>
    </citation>
    <scope>NUCLEOTIDE SEQUENCE</scope>
    <source>
        <strain evidence="2">Sp2 HRB7682 ss15</strain>
    </source>
</reference>
<dbReference type="AlphaFoldDB" id="A0A9W9AVT5"/>
<feature type="compositionally biased region" description="Polar residues" evidence="1">
    <location>
        <begin position="30"/>
        <end position="41"/>
    </location>
</feature>
<evidence type="ECO:0000313" key="3">
    <source>
        <dbReference type="Proteomes" id="UP001150238"/>
    </source>
</evidence>
<comment type="caution">
    <text evidence="2">The sequence shown here is derived from an EMBL/GenBank/DDBJ whole genome shotgun (WGS) entry which is preliminary data.</text>
</comment>
<protein>
    <submittedName>
        <fullName evidence="2">Uncharacterized protein</fullName>
    </submittedName>
</protein>
<dbReference type="EMBL" id="JANVFS010000006">
    <property type="protein sequence ID" value="KAJ4491611.1"/>
    <property type="molecule type" value="Genomic_DNA"/>
</dbReference>
<dbReference type="Pfam" id="PF20414">
    <property type="entry name" value="DUF6698"/>
    <property type="match status" value="1"/>
</dbReference>
<feature type="compositionally biased region" description="Basic and acidic residues" evidence="1">
    <location>
        <begin position="76"/>
        <end position="88"/>
    </location>
</feature>
<accession>A0A9W9AVT5</accession>
<evidence type="ECO:0000256" key="1">
    <source>
        <dbReference type="SAM" id="MobiDB-lite"/>
    </source>
</evidence>
<gene>
    <name evidence="2" type="ORF">C8J55DRAFT_486534</name>
</gene>
<name>A0A9W9AVT5_9AGAR</name>
<organism evidence="2 3">
    <name type="scientific">Lentinula lateritia</name>
    <dbReference type="NCBI Taxonomy" id="40482"/>
    <lineage>
        <taxon>Eukaryota</taxon>
        <taxon>Fungi</taxon>
        <taxon>Dikarya</taxon>
        <taxon>Basidiomycota</taxon>
        <taxon>Agaricomycotina</taxon>
        <taxon>Agaricomycetes</taxon>
        <taxon>Agaricomycetidae</taxon>
        <taxon>Agaricales</taxon>
        <taxon>Marasmiineae</taxon>
        <taxon>Omphalotaceae</taxon>
        <taxon>Lentinula</taxon>
    </lineage>
</organism>
<dbReference type="InterPro" id="IPR046521">
    <property type="entry name" value="DUF6698"/>
</dbReference>
<proteinExistence type="predicted"/>
<sequence>MPSTKRSTPVVKLSKSFKKPRCSSDIHCIPSSSLKTNNNAGSSSSSSDSSNDPGSDSTSDSCSSDGNNNDDIAQDDTLKEKGGKEKTRVKIIHIPHSRKHRIDPMDKAGRWAVCAIDAFLNINAIETTKLESLEEGYEPAESDQPFLQAWDQLVLIAPILETLLTKAHTEKGQMKYVDALDKISRSALCARQYHTGIIRRDILFDWIIFKDDETYLPKDLKSLCGINHPARLRLIIPQRFRNKVYDPTFIEKLENGRVRIEASEWPAFLYDQDLADVNDIEKGLFHWRHIILSARNGMKKVTGRNIAYAAIQTRFTLSSVEKWNIPDNHFDYVVFYNEIVDFFEDYPKDEHYIFIFFSNTLFRKVFGHKDGLGGRDTWDLDKLEREDTEGSEHTTSITAMARAARKARNTPPTTIS</sequence>
<dbReference type="Proteomes" id="UP001150238">
    <property type="component" value="Unassembled WGS sequence"/>
</dbReference>
<feature type="compositionally biased region" description="Low complexity" evidence="1">
    <location>
        <begin position="42"/>
        <end position="71"/>
    </location>
</feature>